<organism evidence="3 4">
    <name type="scientific">Zoogloea oryzae</name>
    <dbReference type="NCBI Taxonomy" id="310767"/>
    <lineage>
        <taxon>Bacteria</taxon>
        <taxon>Pseudomonadati</taxon>
        <taxon>Pseudomonadota</taxon>
        <taxon>Betaproteobacteria</taxon>
        <taxon>Rhodocyclales</taxon>
        <taxon>Zoogloeaceae</taxon>
        <taxon>Zoogloea</taxon>
    </lineage>
</organism>
<keyword evidence="2" id="KW-1133">Transmembrane helix</keyword>
<reference evidence="4" key="1">
    <citation type="journal article" date="2019" name="Int. J. Syst. Evol. Microbiol.">
        <title>The Global Catalogue of Microorganisms (GCM) 10K type strain sequencing project: providing services to taxonomists for standard genome sequencing and annotation.</title>
        <authorList>
            <consortium name="The Broad Institute Genomics Platform"/>
            <consortium name="The Broad Institute Genome Sequencing Center for Infectious Disease"/>
            <person name="Wu L."/>
            <person name="Ma J."/>
        </authorList>
    </citation>
    <scope>NUCLEOTIDE SEQUENCE [LARGE SCALE GENOMIC DNA]</scope>
    <source>
        <strain evidence="4">NBRC 102407</strain>
    </source>
</reference>
<evidence type="ECO:0000256" key="2">
    <source>
        <dbReference type="SAM" id="Phobius"/>
    </source>
</evidence>
<proteinExistence type="predicted"/>
<dbReference type="EMBL" id="BSPX01000131">
    <property type="protein sequence ID" value="GLT24701.1"/>
    <property type="molecule type" value="Genomic_DNA"/>
</dbReference>
<evidence type="ECO:0000256" key="1">
    <source>
        <dbReference type="SAM" id="Coils"/>
    </source>
</evidence>
<dbReference type="Pfam" id="PF10975">
    <property type="entry name" value="DUF2802"/>
    <property type="match status" value="1"/>
</dbReference>
<feature type="transmembrane region" description="Helical" evidence="2">
    <location>
        <begin position="12"/>
        <end position="30"/>
    </location>
</feature>
<gene>
    <name evidence="3" type="ORF">GCM10007933_41940</name>
</gene>
<keyword evidence="2" id="KW-0472">Membrane</keyword>
<protein>
    <recommendedName>
        <fullName evidence="5">DUF2802 domain-containing protein</fullName>
    </recommendedName>
</protein>
<name>A0ABQ6FJ28_9RHOO</name>
<keyword evidence="1" id="KW-0175">Coiled coil</keyword>
<dbReference type="RefSeq" id="WP_284189887.1">
    <property type="nucleotide sequence ID" value="NZ_BSPX01000131.1"/>
</dbReference>
<evidence type="ECO:0000313" key="3">
    <source>
        <dbReference type="EMBL" id="GLT24701.1"/>
    </source>
</evidence>
<accession>A0ABQ6FJ28</accession>
<keyword evidence="4" id="KW-1185">Reference proteome</keyword>
<sequence length="173" mass="18534">MIDVGLREGVWALVAVLSIYLAIILFRLALPGKAASTAEAPGRSPQTVVADVAAVPAPAPMAPHNPLEVPQETLNELEIQQLRRDVAQLRTEQDFLRSELVALRLDLNEMQLAHDRAQAQPQAQYVRPESPQHSEAMLLAGRGIPASQIAEHCGISVAEAELVCALARAEGGA</sequence>
<dbReference type="InterPro" id="IPR021244">
    <property type="entry name" value="DUF2802"/>
</dbReference>
<dbReference type="Proteomes" id="UP001157167">
    <property type="component" value="Unassembled WGS sequence"/>
</dbReference>
<keyword evidence="2" id="KW-0812">Transmembrane</keyword>
<evidence type="ECO:0000313" key="4">
    <source>
        <dbReference type="Proteomes" id="UP001157167"/>
    </source>
</evidence>
<comment type="caution">
    <text evidence="3">The sequence shown here is derived from an EMBL/GenBank/DDBJ whole genome shotgun (WGS) entry which is preliminary data.</text>
</comment>
<evidence type="ECO:0008006" key="5">
    <source>
        <dbReference type="Google" id="ProtNLM"/>
    </source>
</evidence>
<feature type="coiled-coil region" evidence="1">
    <location>
        <begin position="79"/>
        <end position="120"/>
    </location>
</feature>